<reference evidence="1 2" key="1">
    <citation type="journal article" date="2022" name="Hortic Res">
        <title>A haplotype resolved chromosomal level avocado genome allows analysis of novel avocado genes.</title>
        <authorList>
            <person name="Nath O."/>
            <person name="Fletcher S.J."/>
            <person name="Hayward A."/>
            <person name="Shaw L.M."/>
            <person name="Masouleh A.K."/>
            <person name="Furtado A."/>
            <person name="Henry R.J."/>
            <person name="Mitter N."/>
        </authorList>
    </citation>
    <scope>NUCLEOTIDE SEQUENCE [LARGE SCALE GENOMIC DNA]</scope>
    <source>
        <strain evidence="2">cv. Hass</strain>
    </source>
</reference>
<dbReference type="Proteomes" id="UP001234297">
    <property type="component" value="Chromosome 11"/>
</dbReference>
<accession>A0ACC2KTG7</accession>
<comment type="caution">
    <text evidence="1">The sequence shown here is derived from an EMBL/GenBank/DDBJ whole genome shotgun (WGS) entry which is preliminary data.</text>
</comment>
<dbReference type="EMBL" id="CM056819">
    <property type="protein sequence ID" value="KAJ8624405.1"/>
    <property type="molecule type" value="Genomic_DNA"/>
</dbReference>
<sequence>MLRSKIKPTGGETPRNHGTQIGADGSSQNDSSRLPVKFQVNRTSDDRTSKLDIFRTVKSSQASTGPQMASKLKKKPMVFFRGIKPINEEKCQRKIQEKAEVKKPEKRPRNGDRKVDQSPRSPATLAHGHRRPWPKVASPMFTSDHGCMVTGDPGNPGRRISARSVVFPFFFAFRDVWPLSTSTPRTIVFGSLGPLPLPAEETVPAKKQKTTPQRVTTETPKAVTKKPEARGNPMRPQPTKNQVCPKTWSLRSSPQQRRSLTSAKPAYLAPLKENRFYPLAYIKGEKPTLHRTTKTTQHEPACSYKPKIKSCITRHRQELARACSPATRPFISTGDELAKFKGSLRQAKDPVQILSMPVFKEDKLGCCARGTTSFIARAQPELTDAQIARCIRRRAAYRQKRLGKQRTQHSELQISQKWVEKERPNQVAAVHMVGKTKRLQKSATKIHVRRPVTRSVSRTRRHQEDSPTPSSQRHRSDHSSGSSSKRMSSSTITKTVSSFDSRRMNVLVTNSEQPPPHDNMALRIQQLEQGQQRIEVLMENLLLTLQRPPNNEEVPY</sequence>
<protein>
    <submittedName>
        <fullName evidence="1">Uncharacterized protein</fullName>
    </submittedName>
</protein>
<organism evidence="1 2">
    <name type="scientific">Persea americana</name>
    <name type="common">Avocado</name>
    <dbReference type="NCBI Taxonomy" id="3435"/>
    <lineage>
        <taxon>Eukaryota</taxon>
        <taxon>Viridiplantae</taxon>
        <taxon>Streptophyta</taxon>
        <taxon>Embryophyta</taxon>
        <taxon>Tracheophyta</taxon>
        <taxon>Spermatophyta</taxon>
        <taxon>Magnoliopsida</taxon>
        <taxon>Magnoliidae</taxon>
        <taxon>Laurales</taxon>
        <taxon>Lauraceae</taxon>
        <taxon>Persea</taxon>
    </lineage>
</organism>
<evidence type="ECO:0000313" key="2">
    <source>
        <dbReference type="Proteomes" id="UP001234297"/>
    </source>
</evidence>
<keyword evidence="2" id="KW-1185">Reference proteome</keyword>
<gene>
    <name evidence="1" type="ORF">MRB53_032935</name>
</gene>
<name>A0ACC2KTG7_PERAE</name>
<evidence type="ECO:0000313" key="1">
    <source>
        <dbReference type="EMBL" id="KAJ8624405.1"/>
    </source>
</evidence>
<proteinExistence type="predicted"/>